<evidence type="ECO:0000313" key="9">
    <source>
        <dbReference type="EMBL" id="MBV6343153.1"/>
    </source>
</evidence>
<feature type="domain" description="Multidrug resistance protein MdtA-like C-terminal permuted SH3" evidence="8">
    <location>
        <begin position="307"/>
        <end position="369"/>
    </location>
</feature>
<dbReference type="RefSeq" id="WP_425340736.1">
    <property type="nucleotide sequence ID" value="NZ_JABXWD010000463.1"/>
</dbReference>
<sequence length="407" mass="44021">MQKTYRINVTFVVVVLICVVILVGCGKPPGSGGPPPMEAPEVAVVTVQPDVVVLTTELPGRTAAYLAAEVRPQVSGIIQKRLFTEGSDVRAGDVLYQIDPAPFQAALDNARATLGKSEANLPSIRMRVERYKELLADNAVSRQDYDDAAASLQQVKADIEYCKTLVQTASINLGYTSITASVSGRIGRSSVTDGSLVTANQPAALAVIQQLDPIYVDVTQSTAQLLRLRRSIQEGHIKQDGANQNRVTLILEDGTKYPLKGRLQFRDVSVDSTTGSVILRVVFPNPKYVLLPGMFVRAEVQDGVNRQAILIPQRAVSRDPKGNPVALIVDAHGKVEQRMLTLDRVMGDRWLVSSGLTPGEQVIVEGVQRARPGASVRVIPFDENKDNHGPPASGHEAQPQKQTNRGT</sequence>
<feature type="region of interest" description="Disordered" evidence="3">
    <location>
        <begin position="380"/>
        <end position="407"/>
    </location>
</feature>
<proteinExistence type="inferred from homology"/>
<name>A0ABS6S2T2_9BACT</name>
<comment type="similarity">
    <text evidence="2">Belongs to the membrane fusion protein (MFP) (TC 8.A.1) family.</text>
</comment>
<dbReference type="Pfam" id="PF25944">
    <property type="entry name" value="Beta-barrel_RND"/>
    <property type="match status" value="1"/>
</dbReference>
<dbReference type="InterPro" id="IPR058625">
    <property type="entry name" value="MdtA-like_BSH"/>
</dbReference>
<dbReference type="InterPro" id="IPR058626">
    <property type="entry name" value="MdtA-like_b-barrel"/>
</dbReference>
<comment type="subcellular location">
    <subcellularLocation>
        <location evidence="1">Cell envelope</location>
    </subcellularLocation>
</comment>
<dbReference type="Gene3D" id="1.10.287.470">
    <property type="entry name" value="Helix hairpin bin"/>
    <property type="match status" value="1"/>
</dbReference>
<keyword evidence="10" id="KW-1185">Reference proteome</keyword>
<keyword evidence="4" id="KW-0812">Transmembrane</keyword>
<dbReference type="Pfam" id="PF25917">
    <property type="entry name" value="BSH_RND"/>
    <property type="match status" value="1"/>
</dbReference>
<dbReference type="Pfam" id="PF25967">
    <property type="entry name" value="RND-MFP_C"/>
    <property type="match status" value="1"/>
</dbReference>
<comment type="caution">
    <text evidence="9">The sequence shown here is derived from an EMBL/GenBank/DDBJ whole genome shotgun (WGS) entry which is preliminary data.</text>
</comment>
<evidence type="ECO:0000259" key="6">
    <source>
        <dbReference type="Pfam" id="PF25917"/>
    </source>
</evidence>
<dbReference type="EMBL" id="JABXWD010000463">
    <property type="protein sequence ID" value="MBV6343153.1"/>
    <property type="molecule type" value="Genomic_DNA"/>
</dbReference>
<feature type="transmembrane region" description="Helical" evidence="4">
    <location>
        <begin position="7"/>
        <end position="24"/>
    </location>
</feature>
<accession>A0ABS6S2T2</accession>
<keyword evidence="4" id="KW-0472">Membrane</keyword>
<evidence type="ECO:0000256" key="1">
    <source>
        <dbReference type="ARBA" id="ARBA00004196"/>
    </source>
</evidence>
<protein>
    <submittedName>
        <fullName evidence="9">Efflux RND transporter periplasmic adaptor subunit</fullName>
    </submittedName>
</protein>
<keyword evidence="4" id="KW-1133">Transmembrane helix</keyword>
<dbReference type="Pfam" id="PF25876">
    <property type="entry name" value="HH_MFP_RND"/>
    <property type="match status" value="1"/>
</dbReference>
<dbReference type="Proteomes" id="UP001196980">
    <property type="component" value="Unassembled WGS sequence"/>
</dbReference>
<evidence type="ECO:0000259" key="8">
    <source>
        <dbReference type="Pfam" id="PF25967"/>
    </source>
</evidence>
<reference evidence="9 10" key="1">
    <citation type="journal article" date="2020" name="J Geophys Res Biogeosci">
        <title>Magnetotaxis as an Adaptation to Enable Bacterial Shuttling of Microbial Sulfur and Sulfur Cycling Across Aquatic Oxic#Anoxic Interfaces.</title>
        <authorList>
            <person name="Li J."/>
            <person name="Liu P."/>
            <person name="Wang J."/>
            <person name="Roberts A.P."/>
            <person name="Pan Y."/>
        </authorList>
    </citation>
    <scope>NUCLEOTIDE SEQUENCE [LARGE SCALE GENOMIC DNA]</scope>
    <source>
        <strain evidence="9 10">MYR-1_YQ</strain>
    </source>
</reference>
<dbReference type="Gene3D" id="2.40.30.170">
    <property type="match status" value="1"/>
</dbReference>
<feature type="domain" description="Multidrug resistance protein MdtA-like beta-barrel" evidence="7">
    <location>
        <begin position="213"/>
        <end position="303"/>
    </location>
</feature>
<dbReference type="PROSITE" id="PS51257">
    <property type="entry name" value="PROKAR_LIPOPROTEIN"/>
    <property type="match status" value="1"/>
</dbReference>
<dbReference type="Gene3D" id="2.40.420.20">
    <property type="match status" value="1"/>
</dbReference>
<evidence type="ECO:0000256" key="4">
    <source>
        <dbReference type="SAM" id="Phobius"/>
    </source>
</evidence>
<feature type="domain" description="Multidrug resistance protein MdtA-like barrel-sandwich hybrid" evidence="6">
    <location>
        <begin position="68"/>
        <end position="209"/>
    </location>
</feature>
<evidence type="ECO:0000259" key="5">
    <source>
        <dbReference type="Pfam" id="PF25876"/>
    </source>
</evidence>
<evidence type="ECO:0000313" key="10">
    <source>
        <dbReference type="Proteomes" id="UP001196980"/>
    </source>
</evidence>
<gene>
    <name evidence="9" type="ORF">HWQ67_16355</name>
</gene>
<dbReference type="PANTHER" id="PTHR30158">
    <property type="entry name" value="ACRA/E-RELATED COMPONENT OF DRUG EFFLUX TRANSPORTER"/>
    <property type="match status" value="1"/>
</dbReference>
<dbReference type="SUPFAM" id="SSF111369">
    <property type="entry name" value="HlyD-like secretion proteins"/>
    <property type="match status" value="1"/>
</dbReference>
<dbReference type="InterPro" id="IPR058627">
    <property type="entry name" value="MdtA-like_C"/>
</dbReference>
<dbReference type="PANTHER" id="PTHR30158:SF3">
    <property type="entry name" value="MULTIDRUG EFFLUX PUMP SUBUNIT ACRA-RELATED"/>
    <property type="match status" value="1"/>
</dbReference>
<evidence type="ECO:0000256" key="3">
    <source>
        <dbReference type="SAM" id="MobiDB-lite"/>
    </source>
</evidence>
<dbReference type="InterPro" id="IPR006143">
    <property type="entry name" value="RND_pump_MFP"/>
</dbReference>
<dbReference type="NCBIfam" id="TIGR01730">
    <property type="entry name" value="RND_mfp"/>
    <property type="match status" value="1"/>
</dbReference>
<dbReference type="InterPro" id="IPR058624">
    <property type="entry name" value="MdtA-like_HH"/>
</dbReference>
<evidence type="ECO:0000259" key="7">
    <source>
        <dbReference type="Pfam" id="PF25944"/>
    </source>
</evidence>
<dbReference type="Gene3D" id="2.40.50.100">
    <property type="match status" value="1"/>
</dbReference>
<organism evidence="9 10">
    <name type="scientific">Candidatus Magnetobacterium casense</name>
    <dbReference type="NCBI Taxonomy" id="1455061"/>
    <lineage>
        <taxon>Bacteria</taxon>
        <taxon>Pseudomonadati</taxon>
        <taxon>Nitrospirota</taxon>
        <taxon>Thermodesulfovibrionia</taxon>
        <taxon>Thermodesulfovibrionales</taxon>
        <taxon>Candidatus Magnetobacteriaceae</taxon>
        <taxon>Candidatus Magnetobacterium</taxon>
    </lineage>
</organism>
<evidence type="ECO:0000256" key="2">
    <source>
        <dbReference type="ARBA" id="ARBA00009477"/>
    </source>
</evidence>
<feature type="domain" description="Multidrug resistance protein MdtA-like alpha-helical hairpin" evidence="5">
    <location>
        <begin position="107"/>
        <end position="176"/>
    </location>
</feature>